<proteinExistence type="predicted"/>
<gene>
    <name evidence="1" type="ORF">BQ4739_LOCUS1424</name>
</gene>
<evidence type="ECO:0000313" key="1">
    <source>
        <dbReference type="EMBL" id="SZX60883.1"/>
    </source>
</evidence>
<evidence type="ECO:0000313" key="2">
    <source>
        <dbReference type="Proteomes" id="UP000256970"/>
    </source>
</evidence>
<dbReference type="AlphaFoldDB" id="A0A383V7G3"/>
<accession>A0A383V7G3</accession>
<reference evidence="1 2" key="1">
    <citation type="submission" date="2016-10" db="EMBL/GenBank/DDBJ databases">
        <authorList>
            <person name="Cai Z."/>
        </authorList>
    </citation>
    <scope>NUCLEOTIDE SEQUENCE [LARGE SCALE GENOMIC DNA]</scope>
</reference>
<name>A0A383V7G3_TETOB</name>
<organism evidence="1 2">
    <name type="scientific">Tetradesmus obliquus</name>
    <name type="common">Green alga</name>
    <name type="synonym">Acutodesmus obliquus</name>
    <dbReference type="NCBI Taxonomy" id="3088"/>
    <lineage>
        <taxon>Eukaryota</taxon>
        <taxon>Viridiplantae</taxon>
        <taxon>Chlorophyta</taxon>
        <taxon>core chlorophytes</taxon>
        <taxon>Chlorophyceae</taxon>
        <taxon>CS clade</taxon>
        <taxon>Sphaeropleales</taxon>
        <taxon>Scenedesmaceae</taxon>
        <taxon>Tetradesmus</taxon>
    </lineage>
</organism>
<dbReference type="EMBL" id="FNXT01000112">
    <property type="protein sequence ID" value="SZX60883.1"/>
    <property type="molecule type" value="Genomic_DNA"/>
</dbReference>
<protein>
    <submittedName>
        <fullName evidence="1">Uncharacterized protein</fullName>
    </submittedName>
</protein>
<dbReference type="Proteomes" id="UP000256970">
    <property type="component" value="Unassembled WGS sequence"/>
</dbReference>
<sequence length="163" mass="17711">MDTQAVDWAQWMKDAKRAASSVELCQSVSQSCKELGPAAEQQPEKQRDLVNSLHSSMLSLAPFLQELAKLVQAKKNEDEPTGGRDARLVFESCSHLLRAGVNVYRELTSVLPLWRQHYAAQRDSVMGAACLEPEGAPGGSAAPSFQHQELLDAIAAANALLQP</sequence>
<keyword evidence="2" id="KW-1185">Reference proteome</keyword>